<organism evidence="1">
    <name type="scientific">Fervidobacterium pennivorans</name>
    <dbReference type="NCBI Taxonomy" id="93466"/>
    <lineage>
        <taxon>Bacteria</taxon>
        <taxon>Thermotogati</taxon>
        <taxon>Thermotogota</taxon>
        <taxon>Thermotogae</taxon>
        <taxon>Thermotogales</taxon>
        <taxon>Fervidobacteriaceae</taxon>
        <taxon>Fervidobacterium</taxon>
    </lineage>
</organism>
<reference evidence="1" key="1">
    <citation type="journal article" date="2020" name="mSystems">
        <title>Genome- and Community-Level Interaction Insights into Carbon Utilization and Element Cycling Functions of Hydrothermarchaeota in Hydrothermal Sediment.</title>
        <authorList>
            <person name="Zhou Z."/>
            <person name="Liu Y."/>
            <person name="Xu W."/>
            <person name="Pan J."/>
            <person name="Luo Z.H."/>
            <person name="Li M."/>
        </authorList>
    </citation>
    <scope>NUCLEOTIDE SEQUENCE [LARGE SCALE GENOMIC DNA]</scope>
    <source>
        <strain evidence="1">SpSt-61</strain>
    </source>
</reference>
<dbReference type="EMBL" id="DSZZ01000315">
    <property type="protein sequence ID" value="HGU53200.1"/>
    <property type="molecule type" value="Genomic_DNA"/>
</dbReference>
<comment type="caution">
    <text evidence="1">The sequence shown here is derived from an EMBL/GenBank/DDBJ whole genome shotgun (WGS) entry which is preliminary data.</text>
</comment>
<name>A0A7V4KDK0_FERPE</name>
<sequence length="116" mass="12457">MKRFEEFAEFDLSGYGIEISEICSSVLRALGLAKGVEIAEGEGLKIEISDVSVDFCDGECRLIQCPICSSVLLAVAKATGELIAVFPTQASKYVIQSIGLKIPLGYDCSFSNPTEL</sequence>
<protein>
    <submittedName>
        <fullName evidence="1">Uncharacterized protein</fullName>
    </submittedName>
</protein>
<dbReference type="AlphaFoldDB" id="A0A7V4KDK0"/>
<proteinExistence type="predicted"/>
<accession>A0A7V4KDK0</accession>
<gene>
    <name evidence="1" type="ORF">ENT78_06750</name>
</gene>
<evidence type="ECO:0000313" key="1">
    <source>
        <dbReference type="EMBL" id="HGU53200.1"/>
    </source>
</evidence>